<feature type="compositionally biased region" description="Low complexity" evidence="1">
    <location>
        <begin position="912"/>
        <end position="928"/>
    </location>
</feature>
<name>A0A077ZU60_STYLE</name>
<dbReference type="SMART" id="SM00577">
    <property type="entry name" value="CPDc"/>
    <property type="match status" value="1"/>
</dbReference>
<feature type="compositionally biased region" description="Polar residues" evidence="1">
    <location>
        <begin position="617"/>
        <end position="638"/>
    </location>
</feature>
<feature type="region of interest" description="Disordered" evidence="1">
    <location>
        <begin position="465"/>
        <end position="503"/>
    </location>
</feature>
<dbReference type="InParanoid" id="A0A077ZU60"/>
<feature type="region of interest" description="Disordered" evidence="1">
    <location>
        <begin position="882"/>
        <end position="936"/>
    </location>
</feature>
<dbReference type="Gene3D" id="3.40.50.1000">
    <property type="entry name" value="HAD superfamily/HAD-like"/>
    <property type="match status" value="1"/>
</dbReference>
<dbReference type="OMA" id="KHAYINQ"/>
<dbReference type="InterPro" id="IPR004274">
    <property type="entry name" value="FCP1_dom"/>
</dbReference>
<feature type="compositionally biased region" description="Polar residues" evidence="1">
    <location>
        <begin position="479"/>
        <end position="489"/>
    </location>
</feature>
<keyword evidence="4" id="KW-1185">Reference proteome</keyword>
<dbReference type="FunFam" id="3.40.50.1000:FF:000184">
    <property type="entry name" value="Uncharacterized protein"/>
    <property type="match status" value="1"/>
</dbReference>
<sequence>MYSKDIQKGTQKLASNQQLQYLNYPAPRKANNNPISSTPMKYISSIMNQENIDPSQNQQSSKKHAYINQHQDSHSQNPSTSSLTQAMSSRANGTVGFNKRGDSNPASQNYNQTTSSHGPLSEITQMLKNSQNHQQNLGRQMKSSSQTQQSSTSGSGIIVGSTSQPMLTQKTTSSNRVSGVFKIKQNSNNSSQQAKKNANQGINSGGISGKYAKNININNISNYNLQQVTNNSSNITVNLLSSSQTSRIHEYFQQAEVRRKNNANIILKKDQPSTQLQNAPTPSNAQQTSGGSTLEFDDDVDNLNCLASQVNNVVNGFEQRRFSEKNFKVFTNHIQKEGRNVSQIILELEESNQMKSTNDIHNPSSKIQILSSKIKKNSSTKAKEGQNILQNYLSNNSSQKSSKDQYSIQNYKTPNQSHLVNNTRETPQLSKGKYSETKNSTVGIPPSQAAADTRTLLSDHIKKHIRAQESPFMNKSKRPQSNLEGNSPTKQKEDSENTTPFKLQLNPSLRKTIKQSPEQNQFGQQFRHVMHQNYVNPQNTIANNTTVASNRISKLSANTTSGQLGDIGEETTRNQVNETKTIKDKLGTQQIVPTPSQSSHTFGFKQRQIEQRDQDENQNSSNSFASMQQQKRSSTNGYDMQPILDQERLFFELTKTIMNDKDTSQIDFNAMQGTTKQAFDFMRKILIRYGGAYQNQNEEKLINMYAQTCKIELVVQQLIKKIQNDIYPTQTQKQAGQSSGLVHNYMKNVIIHTHQNILYFLEIATLLIGGNSIQNLNSKLQGMKQNIETSLQSLQNICRIKRNDEQYFEDLLQILKRVEVMKQLNQSLQSFEGTLTSLDAKQLLDQTPIVDKKFVSKIVNSDHKAHQAQNVNSQIQQNPLQIQNQSAQKPQAKPQPQNNSPYQPKFLNPTINNNNNSSQHQNSNGQMNRHASTSPVNKRRSFILPELDNSRYQYTLVLDLDETLIHFEASEKKFKIRPNCITFLKTLSQYFEIVIFTAASQDYADWILDVLDPNKAFISHRLYRQHTQYDDGVYVKDLNLLGRDLKKTIIIDNIRENFERQDANGIEIVTWLNDPNDRELDNLQVFLKGLVEAQVKDVRPLINLFKAECWKSPTKKRKDQDVYAGDKVSPKGCTPHTDKKGSGLIAGLGAQTDAKFIR</sequence>
<feature type="compositionally biased region" description="Polar residues" evidence="1">
    <location>
        <begin position="104"/>
        <end position="118"/>
    </location>
</feature>
<feature type="compositionally biased region" description="Polar residues" evidence="1">
    <location>
        <begin position="587"/>
        <end position="601"/>
    </location>
</feature>
<reference evidence="3 4" key="1">
    <citation type="submission" date="2014-06" db="EMBL/GenBank/DDBJ databases">
        <authorList>
            <person name="Swart Estienne"/>
        </authorList>
    </citation>
    <scope>NUCLEOTIDE SEQUENCE [LARGE SCALE GENOMIC DNA]</scope>
    <source>
        <strain evidence="3 4">130c</strain>
    </source>
</reference>
<feature type="compositionally biased region" description="Low complexity" evidence="1">
    <location>
        <begin position="143"/>
        <end position="164"/>
    </location>
</feature>
<dbReference type="InterPro" id="IPR036412">
    <property type="entry name" value="HAD-like_sf"/>
</dbReference>
<evidence type="ECO:0000313" key="4">
    <source>
        <dbReference type="Proteomes" id="UP000039865"/>
    </source>
</evidence>
<feature type="region of interest" description="Disordered" evidence="1">
    <location>
        <begin position="269"/>
        <end position="293"/>
    </location>
</feature>
<feature type="compositionally biased region" description="Low complexity" evidence="1">
    <location>
        <begin position="882"/>
        <end position="901"/>
    </location>
</feature>
<evidence type="ECO:0000256" key="1">
    <source>
        <dbReference type="SAM" id="MobiDB-lite"/>
    </source>
</evidence>
<dbReference type="InterPro" id="IPR050365">
    <property type="entry name" value="TIM50"/>
</dbReference>
<feature type="region of interest" description="Disordered" evidence="1">
    <location>
        <begin position="412"/>
        <end position="451"/>
    </location>
</feature>
<feature type="compositionally biased region" description="Polar residues" evidence="1">
    <location>
        <begin position="412"/>
        <end position="429"/>
    </location>
</feature>
<gene>
    <name evidence="3" type="primary">Contig13040.g13902</name>
    <name evidence="3" type="ORF">STYLEM_2389</name>
</gene>
<feature type="region of interest" description="Disordered" evidence="1">
    <location>
        <begin position="52"/>
        <end position="118"/>
    </location>
</feature>
<dbReference type="AlphaFoldDB" id="A0A077ZU60"/>
<dbReference type="EMBL" id="CCKQ01002320">
    <property type="protein sequence ID" value="CDW73412.1"/>
    <property type="molecule type" value="Genomic_DNA"/>
</dbReference>
<dbReference type="CDD" id="cd07521">
    <property type="entry name" value="HAD_FCP1-like"/>
    <property type="match status" value="1"/>
</dbReference>
<dbReference type="Proteomes" id="UP000039865">
    <property type="component" value="Unassembled WGS sequence"/>
</dbReference>
<dbReference type="OrthoDB" id="445750at2759"/>
<feature type="compositionally biased region" description="Polar residues" evidence="1">
    <location>
        <begin position="165"/>
        <end position="176"/>
    </location>
</feature>
<dbReference type="Pfam" id="PF03031">
    <property type="entry name" value="NIF"/>
    <property type="match status" value="1"/>
</dbReference>
<feature type="compositionally biased region" description="Polar residues" evidence="1">
    <location>
        <begin position="68"/>
        <end position="92"/>
    </location>
</feature>
<feature type="region of interest" description="Disordered" evidence="1">
    <location>
        <begin position="580"/>
        <end position="639"/>
    </location>
</feature>
<feature type="compositionally biased region" description="Polar residues" evidence="1">
    <location>
        <begin position="272"/>
        <end position="292"/>
    </location>
</feature>
<dbReference type="InterPro" id="IPR023214">
    <property type="entry name" value="HAD_sf"/>
</dbReference>
<dbReference type="SUPFAM" id="SSF56784">
    <property type="entry name" value="HAD-like"/>
    <property type="match status" value="1"/>
</dbReference>
<organism evidence="3 4">
    <name type="scientific">Stylonychia lemnae</name>
    <name type="common">Ciliate</name>
    <dbReference type="NCBI Taxonomy" id="5949"/>
    <lineage>
        <taxon>Eukaryota</taxon>
        <taxon>Sar</taxon>
        <taxon>Alveolata</taxon>
        <taxon>Ciliophora</taxon>
        <taxon>Intramacronucleata</taxon>
        <taxon>Spirotrichea</taxon>
        <taxon>Stichotrichia</taxon>
        <taxon>Sporadotrichida</taxon>
        <taxon>Oxytrichidae</taxon>
        <taxon>Stylonychinae</taxon>
        <taxon>Stylonychia</taxon>
    </lineage>
</organism>
<dbReference type="PROSITE" id="PS50969">
    <property type="entry name" value="FCP1"/>
    <property type="match status" value="1"/>
</dbReference>
<accession>A0A077ZU60</accession>
<proteinExistence type="predicted"/>
<feature type="domain" description="FCP1 homology" evidence="2">
    <location>
        <begin position="949"/>
        <end position="1090"/>
    </location>
</feature>
<evidence type="ECO:0000259" key="2">
    <source>
        <dbReference type="PROSITE" id="PS50969"/>
    </source>
</evidence>
<feature type="compositionally biased region" description="Polar residues" evidence="1">
    <location>
        <begin position="131"/>
        <end position="142"/>
    </location>
</feature>
<feature type="region of interest" description="Disordered" evidence="1">
    <location>
        <begin position="131"/>
        <end position="176"/>
    </location>
</feature>
<protein>
    <submittedName>
        <fullName evidence="3">Nli interacting factor-like phosphatase family protein</fullName>
    </submittedName>
</protein>
<dbReference type="PANTHER" id="PTHR12210">
    <property type="entry name" value="DULLARD PROTEIN PHOSPHATASE"/>
    <property type="match status" value="1"/>
</dbReference>
<evidence type="ECO:0000313" key="3">
    <source>
        <dbReference type="EMBL" id="CDW73412.1"/>
    </source>
</evidence>